<evidence type="ECO:0000313" key="6">
    <source>
        <dbReference type="EMBL" id="TDP55972.1"/>
    </source>
</evidence>
<evidence type="ECO:0000259" key="5">
    <source>
        <dbReference type="Pfam" id="PF13614"/>
    </source>
</evidence>
<dbReference type="OrthoDB" id="9815116at2"/>
<dbReference type="EMBL" id="SNXO01000018">
    <property type="protein sequence ID" value="TDP55972.1"/>
    <property type="molecule type" value="Genomic_DNA"/>
</dbReference>
<comment type="similarity">
    <text evidence="1">Belongs to the ParA family.</text>
</comment>
<dbReference type="SUPFAM" id="SSF52540">
    <property type="entry name" value="P-loop containing nucleoside triphosphate hydrolases"/>
    <property type="match status" value="1"/>
</dbReference>
<comment type="catalytic activity">
    <reaction evidence="2">
        <text>ATP + H2O = ADP + phosphate + H(+)</text>
        <dbReference type="Rhea" id="RHEA:13065"/>
        <dbReference type="ChEBI" id="CHEBI:15377"/>
        <dbReference type="ChEBI" id="CHEBI:15378"/>
        <dbReference type="ChEBI" id="CHEBI:30616"/>
        <dbReference type="ChEBI" id="CHEBI:43474"/>
        <dbReference type="ChEBI" id="CHEBI:456216"/>
    </reaction>
</comment>
<dbReference type="Pfam" id="PF13614">
    <property type="entry name" value="AAA_31"/>
    <property type="match status" value="1"/>
</dbReference>
<dbReference type="PANTHER" id="PTHR13696:SF99">
    <property type="entry name" value="COBYRINIC ACID AC-DIAMIDE SYNTHASE"/>
    <property type="match status" value="1"/>
</dbReference>
<evidence type="ECO:0000256" key="2">
    <source>
        <dbReference type="ARBA" id="ARBA00049360"/>
    </source>
</evidence>
<gene>
    <name evidence="6" type="ORF">EV211_11826</name>
</gene>
<sequence length="276" mass="29927">MKQAEVIAICNQKGGVGKTTTAVNLGAGLAMSGKKVLLIDADPQADLSACLGWKNTDALDETIVSVLSKVRNDEPFDPKEGILHHNEGMDVLPSNIELSQFELSLVNVMSRENVLKNYLRQVKSGYDYVVIDCMPSLGMLTINALTAADKVIIPVQAQYLPAKGMTQLLYNVAKVQRQLNPDLKIGGIVMTLIDQRTSLAKETIEAIRKNYGAGIRIYSAQIPVGVKAAEASGRGESIYSYDADSKPAAAYAELTREVLKDGEKARTDRLRSSGDR</sequence>
<dbReference type="InterPro" id="IPR025669">
    <property type="entry name" value="AAA_dom"/>
</dbReference>
<dbReference type="RefSeq" id="WP_133528492.1">
    <property type="nucleotide sequence ID" value="NZ_SNXO01000018.1"/>
</dbReference>
<evidence type="ECO:0000256" key="4">
    <source>
        <dbReference type="ARBA" id="ARBA00071824"/>
    </source>
</evidence>
<dbReference type="InterPro" id="IPR050678">
    <property type="entry name" value="DNA_Partitioning_ATPase"/>
</dbReference>
<dbReference type="AlphaFoldDB" id="A0A4V3CR95"/>
<proteinExistence type="inferred from homology"/>
<dbReference type="PANTHER" id="PTHR13696">
    <property type="entry name" value="P-LOOP CONTAINING NUCLEOSIDE TRIPHOSPHATE HYDROLASE"/>
    <property type="match status" value="1"/>
</dbReference>
<dbReference type="Gene3D" id="3.40.50.300">
    <property type="entry name" value="P-loop containing nucleotide triphosphate hydrolases"/>
    <property type="match status" value="1"/>
</dbReference>
<evidence type="ECO:0000256" key="1">
    <source>
        <dbReference type="ARBA" id="ARBA00006976"/>
    </source>
</evidence>
<dbReference type="FunFam" id="3.40.50.300:FF:000285">
    <property type="entry name" value="Sporulation initiation inhibitor Soj"/>
    <property type="match status" value="1"/>
</dbReference>
<evidence type="ECO:0000313" key="7">
    <source>
        <dbReference type="Proteomes" id="UP000295500"/>
    </source>
</evidence>
<dbReference type="PRINTS" id="PR00091">
    <property type="entry name" value="NITROGNASEII"/>
</dbReference>
<feature type="domain" description="AAA" evidence="5">
    <location>
        <begin position="5"/>
        <end position="185"/>
    </location>
</feature>
<protein>
    <recommendedName>
        <fullName evidence="4">Sporulation initiation inhibitor protein Soj</fullName>
    </recommendedName>
</protein>
<dbReference type="Proteomes" id="UP000295500">
    <property type="component" value="Unassembled WGS sequence"/>
</dbReference>
<comment type="caution">
    <text evidence="6">The sequence shown here is derived from an EMBL/GenBank/DDBJ whole genome shotgun (WGS) entry which is preliminary data.</text>
</comment>
<dbReference type="InterPro" id="IPR027417">
    <property type="entry name" value="P-loop_NTPase"/>
</dbReference>
<dbReference type="CDD" id="cd02042">
    <property type="entry name" value="ParAB_family"/>
    <property type="match status" value="1"/>
</dbReference>
<organism evidence="6 7">
    <name type="scientific">Aminicella lysinilytica</name>
    <dbReference type="NCBI Taxonomy" id="433323"/>
    <lineage>
        <taxon>Bacteria</taxon>
        <taxon>Bacillati</taxon>
        <taxon>Bacillota</taxon>
        <taxon>Clostridia</taxon>
        <taxon>Peptostreptococcales</taxon>
        <taxon>Anaerovoracaceae</taxon>
        <taxon>Aminicella</taxon>
    </lineage>
</organism>
<accession>A0A4V3CR95</accession>
<name>A0A4V3CR95_9FIRM</name>
<reference evidence="6 7" key="1">
    <citation type="submission" date="2019-03" db="EMBL/GenBank/DDBJ databases">
        <title>Genomic Encyclopedia of Type Strains, Phase IV (KMG-IV): sequencing the most valuable type-strain genomes for metagenomic binning, comparative biology and taxonomic classification.</title>
        <authorList>
            <person name="Goeker M."/>
        </authorList>
    </citation>
    <scope>NUCLEOTIDE SEQUENCE [LARGE SCALE GENOMIC DNA]</scope>
    <source>
        <strain evidence="6 7">DSM 28287</strain>
    </source>
</reference>
<keyword evidence="7" id="KW-1185">Reference proteome</keyword>
<evidence type="ECO:0000256" key="3">
    <source>
        <dbReference type="ARBA" id="ARBA00062323"/>
    </source>
</evidence>
<comment type="subunit">
    <text evidence="3">Dimerizes in the presence of ATP but not ADP; ATP-binding is required for double-stranded (ds)DNA-binding. Interacts with DnaA.</text>
</comment>